<sequence>MSNFTFNFGLADAVLDDVTRINQRIEQALNELEVNVERGLDGWESEEAKTAYRAAKMRWDQAAQQMNTFLERARRTLMTVSDNYGATEKANASYWTP</sequence>
<reference evidence="2 3" key="1">
    <citation type="submission" date="2021-01" db="EMBL/GenBank/DDBJ databases">
        <title>Whole genome shotgun sequence of Verrucosispora gifhornensis NBRC 16317.</title>
        <authorList>
            <person name="Komaki H."/>
            <person name="Tamura T."/>
        </authorList>
    </citation>
    <scope>NUCLEOTIDE SEQUENCE [LARGE SCALE GENOMIC DNA]</scope>
    <source>
        <strain evidence="2 3">NBRC 16317</strain>
    </source>
</reference>
<dbReference type="Pfam" id="PF06013">
    <property type="entry name" value="WXG100"/>
    <property type="match status" value="1"/>
</dbReference>
<dbReference type="InterPro" id="IPR010310">
    <property type="entry name" value="T7SS_ESAT-6-like"/>
</dbReference>
<dbReference type="InterPro" id="IPR036689">
    <property type="entry name" value="ESAT-6-like_sf"/>
</dbReference>
<dbReference type="Proteomes" id="UP000647860">
    <property type="component" value="Unassembled WGS sequence"/>
</dbReference>
<comment type="similarity">
    <text evidence="1">Belongs to the WXG100 family.</text>
</comment>
<dbReference type="EMBL" id="BOPA01000036">
    <property type="protein sequence ID" value="GIJ18108.1"/>
    <property type="molecule type" value="Genomic_DNA"/>
</dbReference>
<dbReference type="Gene3D" id="1.10.287.1060">
    <property type="entry name" value="ESAT-6-like"/>
    <property type="match status" value="1"/>
</dbReference>
<protein>
    <recommendedName>
        <fullName evidence="1">ESAT-6-like protein</fullName>
    </recommendedName>
</protein>
<accession>A0ABQ4IK92</accession>
<organism evidence="2 3">
    <name type="scientific">Micromonospora gifhornensis</name>
    <dbReference type="NCBI Taxonomy" id="84594"/>
    <lineage>
        <taxon>Bacteria</taxon>
        <taxon>Bacillati</taxon>
        <taxon>Actinomycetota</taxon>
        <taxon>Actinomycetes</taxon>
        <taxon>Micromonosporales</taxon>
        <taxon>Micromonosporaceae</taxon>
        <taxon>Micromonospora</taxon>
    </lineage>
</organism>
<keyword evidence="3" id="KW-1185">Reference proteome</keyword>
<dbReference type="SUPFAM" id="SSF140453">
    <property type="entry name" value="EsxAB dimer-like"/>
    <property type="match status" value="1"/>
</dbReference>
<dbReference type="RefSeq" id="WP_204292484.1">
    <property type="nucleotide sequence ID" value="NZ_BAAAGZ010000028.1"/>
</dbReference>
<name>A0ABQ4IK92_9ACTN</name>
<evidence type="ECO:0000313" key="2">
    <source>
        <dbReference type="EMBL" id="GIJ18108.1"/>
    </source>
</evidence>
<evidence type="ECO:0000256" key="1">
    <source>
        <dbReference type="RuleBase" id="RU362001"/>
    </source>
</evidence>
<comment type="caution">
    <text evidence="2">The sequence shown here is derived from an EMBL/GenBank/DDBJ whole genome shotgun (WGS) entry which is preliminary data.</text>
</comment>
<evidence type="ECO:0000313" key="3">
    <source>
        <dbReference type="Proteomes" id="UP000647860"/>
    </source>
</evidence>
<proteinExistence type="inferred from homology"/>
<dbReference type="NCBIfam" id="TIGR03930">
    <property type="entry name" value="WXG100_ESAT6"/>
    <property type="match status" value="1"/>
</dbReference>
<gene>
    <name evidence="2" type="ORF">Vgi01_47920</name>
</gene>